<dbReference type="InterPro" id="IPR036431">
    <property type="entry name" value="ARID_dom_sf"/>
</dbReference>
<dbReference type="GO" id="GO:0008270">
    <property type="term" value="F:zinc ion binding"/>
    <property type="evidence" value="ECO:0007669"/>
    <property type="project" value="UniProtKB-KW"/>
</dbReference>
<dbReference type="InterPro" id="IPR001965">
    <property type="entry name" value="Znf_PHD"/>
</dbReference>
<dbReference type="FunFam" id="1.10.150.60:FF:000010">
    <property type="entry name" value="PHD transcription factor (Rum1)"/>
    <property type="match status" value="1"/>
</dbReference>
<dbReference type="SMART" id="SM00545">
    <property type="entry name" value="JmjN"/>
    <property type="match status" value="1"/>
</dbReference>
<dbReference type="InterPro" id="IPR004198">
    <property type="entry name" value="Znf_C5HC2"/>
</dbReference>
<dbReference type="Gene3D" id="1.10.150.60">
    <property type="entry name" value="ARID DNA-binding domain"/>
    <property type="match status" value="1"/>
</dbReference>
<name>A0A420XX48_9PEZI</name>
<feature type="domain" description="PHD-type" evidence="10">
    <location>
        <begin position="1343"/>
        <end position="1392"/>
    </location>
</feature>
<evidence type="ECO:0000256" key="5">
    <source>
        <dbReference type="ARBA" id="ARBA00022833"/>
    </source>
</evidence>
<protein>
    <submittedName>
        <fullName evidence="14">Uncharacterized protein</fullName>
    </submittedName>
</protein>
<dbReference type="PROSITE" id="PS51184">
    <property type="entry name" value="JMJC"/>
    <property type="match status" value="1"/>
</dbReference>
<dbReference type="InterPro" id="IPR013637">
    <property type="entry name" value="Lys_sp_deMease-like_dom"/>
</dbReference>
<dbReference type="Gene3D" id="3.30.40.10">
    <property type="entry name" value="Zinc/RING finger domain, C3HC4 (zinc finger)"/>
    <property type="match status" value="1"/>
</dbReference>
<dbReference type="CDD" id="cd16100">
    <property type="entry name" value="ARID"/>
    <property type="match status" value="1"/>
</dbReference>
<dbReference type="PROSITE" id="PS51183">
    <property type="entry name" value="JMJN"/>
    <property type="match status" value="1"/>
</dbReference>
<evidence type="ECO:0000256" key="4">
    <source>
        <dbReference type="ARBA" id="ARBA00022771"/>
    </source>
</evidence>
<evidence type="ECO:0000256" key="8">
    <source>
        <dbReference type="PROSITE-ProRule" id="PRU00146"/>
    </source>
</evidence>
<evidence type="ECO:0000259" key="13">
    <source>
        <dbReference type="PROSITE" id="PS51184"/>
    </source>
</evidence>
<feature type="compositionally biased region" description="Basic and acidic residues" evidence="9">
    <location>
        <begin position="1749"/>
        <end position="1761"/>
    </location>
</feature>
<comment type="caution">
    <text evidence="14">The sequence shown here is derived from an EMBL/GenBank/DDBJ whole genome shotgun (WGS) entry which is preliminary data.</text>
</comment>
<dbReference type="SMART" id="SM00558">
    <property type="entry name" value="JmjC"/>
    <property type="match status" value="1"/>
</dbReference>
<accession>A0A420XX48</accession>
<dbReference type="SUPFAM" id="SSF51197">
    <property type="entry name" value="Clavaminate synthase-like"/>
    <property type="match status" value="1"/>
</dbReference>
<dbReference type="InterPro" id="IPR019786">
    <property type="entry name" value="Zinc_finger_PHD-type_CS"/>
</dbReference>
<dbReference type="InterPro" id="IPR003349">
    <property type="entry name" value="JmjN"/>
</dbReference>
<reference evidence="14 15" key="1">
    <citation type="submission" date="2018-08" db="EMBL/GenBank/DDBJ databases">
        <title>Draft genome of the lignicolous fungus Coniochaeta pulveracea.</title>
        <authorList>
            <person name="Borstlap C.J."/>
            <person name="De Witt R.N."/>
            <person name="Botha A."/>
            <person name="Volschenk H."/>
        </authorList>
    </citation>
    <scope>NUCLEOTIDE SEQUENCE [LARGE SCALE GENOMIC DNA]</scope>
    <source>
        <strain evidence="14 15">CAB683</strain>
    </source>
</reference>
<feature type="region of interest" description="Disordered" evidence="9">
    <location>
        <begin position="1545"/>
        <end position="1564"/>
    </location>
</feature>
<feature type="region of interest" description="Disordered" evidence="9">
    <location>
        <begin position="1746"/>
        <end position="1787"/>
    </location>
</feature>
<dbReference type="OrthoDB" id="1678912at2759"/>
<dbReference type="GO" id="GO:0006355">
    <property type="term" value="P:regulation of DNA-templated transcription"/>
    <property type="evidence" value="ECO:0007669"/>
    <property type="project" value="TreeGrafter"/>
</dbReference>
<feature type="compositionally biased region" description="Polar residues" evidence="9">
    <location>
        <begin position="374"/>
        <end position="388"/>
    </location>
</feature>
<dbReference type="GO" id="GO:0005634">
    <property type="term" value="C:nucleus"/>
    <property type="evidence" value="ECO:0007669"/>
    <property type="project" value="UniProtKB-SubCell"/>
</dbReference>
<evidence type="ECO:0000256" key="1">
    <source>
        <dbReference type="ARBA" id="ARBA00004123"/>
    </source>
</evidence>
<gene>
    <name evidence="14" type="ORF">DL546_000195</name>
</gene>
<dbReference type="PROSITE" id="PS50016">
    <property type="entry name" value="ZF_PHD_2"/>
    <property type="match status" value="2"/>
</dbReference>
<evidence type="ECO:0000259" key="11">
    <source>
        <dbReference type="PROSITE" id="PS51011"/>
    </source>
</evidence>
<evidence type="ECO:0000256" key="2">
    <source>
        <dbReference type="ARBA" id="ARBA00022723"/>
    </source>
</evidence>
<feature type="domain" description="PHD-type" evidence="10">
    <location>
        <begin position="469"/>
        <end position="520"/>
    </location>
</feature>
<dbReference type="SMART" id="SM01014">
    <property type="entry name" value="ARID"/>
    <property type="match status" value="1"/>
</dbReference>
<feature type="region of interest" description="Disordered" evidence="9">
    <location>
        <begin position="1575"/>
        <end position="1618"/>
    </location>
</feature>
<dbReference type="Pfam" id="PF02928">
    <property type="entry name" value="zf-C5HC2"/>
    <property type="match status" value="1"/>
</dbReference>
<feature type="compositionally biased region" description="Polar residues" evidence="9">
    <location>
        <begin position="1607"/>
        <end position="1618"/>
    </location>
</feature>
<keyword evidence="4 8" id="KW-0863">Zinc-finger</keyword>
<keyword evidence="7" id="KW-0539">Nucleus</keyword>
<dbReference type="SMART" id="SM00501">
    <property type="entry name" value="BRIGHT"/>
    <property type="match status" value="1"/>
</dbReference>
<feature type="compositionally biased region" description="Low complexity" evidence="9">
    <location>
        <begin position="20"/>
        <end position="34"/>
    </location>
</feature>
<dbReference type="SUPFAM" id="SSF46774">
    <property type="entry name" value="ARID-like"/>
    <property type="match status" value="1"/>
</dbReference>
<evidence type="ECO:0000256" key="7">
    <source>
        <dbReference type="ARBA" id="ARBA00023242"/>
    </source>
</evidence>
<feature type="domain" description="JmjC" evidence="13">
    <location>
        <begin position="612"/>
        <end position="778"/>
    </location>
</feature>
<dbReference type="InterPro" id="IPR011011">
    <property type="entry name" value="Znf_FYVE_PHD"/>
</dbReference>
<feature type="region of interest" description="Disordered" evidence="9">
    <location>
        <begin position="1006"/>
        <end position="1031"/>
    </location>
</feature>
<evidence type="ECO:0000256" key="6">
    <source>
        <dbReference type="ARBA" id="ARBA00023004"/>
    </source>
</evidence>
<dbReference type="PROSITE" id="PS01359">
    <property type="entry name" value="ZF_PHD_1"/>
    <property type="match status" value="2"/>
</dbReference>
<comment type="subcellular location">
    <subcellularLocation>
        <location evidence="1">Nucleus</location>
    </subcellularLocation>
</comment>
<sequence length="1787" mass="200908">MVQAPALGATGAAVGGHAGAAGSSRASPAVGSSSNASTKIKTAQVNSNGYHPTNPPKSLSAMTSAPLDLSSVERRDQPTAPKEPVKKKCRPHDLPEAPTYCPTEAEWKDPMEYIKKISPEASKYGICKIVPPESWNPDFAIDTEKFHFRTRKQELNSVEGSTRANLTYLDALAKFHKQHGSNLTRWPYVDKKPLDLYRLKKAVESRGGFDKVCKQKKWAEIGRDLGYSGKIMSSLSTSLKNSYQKWLCPYEDYLRVAKPGVHQQLEMEYGGPLTPSPAPSPMSGKRSNVNTPASLGADSPARLASDALQASLNGHGKDRDQDTPMVDASPLAPPVSQPSSGFKAINSGGFTAVNSAFTSVNRPFAAAADSASATPTRQTNTPVTSAKNTPEVGARPHSLVNSHPLKRQLSVESLDSRREGTDEKDDIDGSRRTSKRLKKDTVPTVAGSHMSMFRPSAPRIPRDETSPPGQKCELCGKGKEGAGLFLQCESCDHGYHGACLDPPVKSKPETEWNCARCLVGDGQFGFEEGGLYSLKQFQEKAADFKQGYFENKMPFDPVLQCHRPVTEEDVEQEFWRLVADLEETVEVEYGADIHCTTHGSGFPTIERDPVNPYSTDPWNLNLLPLHPESLFRHIKTDISGMTVPWVYVGMIFSTFCWHNEDHYAYSANYQHFGATKTWYGIPGEDAEKFENAMREAVPELFETQPDLLFQLVTLLTPEQLKKAGVRVYALDQRAGQFVITYPQAYHAGFNHGFNFNEAVNFAPYDWEPFGLAGVERLQTFRRQPCFSHDELLWSAAEGISTGGVSIQTAKWLAPALDRIHRREFAQREDFLVKHLESPHNCLFRGDKDSECSLNFKVEDVNVPEEEYSCAYCKAFAYLSRFKCLKSNKVLCLLHAGNHPCCEMSESERYLGKEHVLYHRKTDDAMHATYKKVAEKAHLPEAWEEKYEKLLDDEATPSLKTLRALLHEGEKIPYELPSLPILRDFVERCNYWVEEATNYTVRKQQNRRKSEKAWTSGTRKSIGGGPLQDPKEGELRKVDHIQRLLDEAEQLGFECPEIVQLQERAEAIKVFREKAQEVLRRIQVQTADSVEELLEEGQSFNIDMPEIGDLARELDKIRWNEKAQANRGVFMTISEVQELLEEAKRLDIRPYNDNLIHYRDQLMAGQQWDKKAQELISAEMIHYPQLQALSDQAESKVLPVSPETKTAMEQILHKHKEAHRQILDINERSQNLDYSRRPKYAEVVDVMKKLEELQAKPPGTLELEKDQKRHEDWMRKGKKLFGKTNAPLHILKSHMEYVLDRNLDCFDIINDKPRLPAEPASREPTPEVGGREKVNRWEDPRFREVFCICRRVEAGMMIECELCHEWYHGKCLKIARGKVKEDDKYTCPICDWRVKIPRDAARPKLEDLQAWQDEIKFLPFQPEEEEVLRKIIDNATEFRNHIASYCNPMVATVSEAETQRFYLRKIEGAEIMLAYETNFFRQELHKWAPVAPEPPPVIEVSKSTRKPRPTKLQKMLAQYNVTDPDDLPESVKGKANSLKRKALDAERAAAATAPSSSNMAGSPGSVAYGQSMHTFLSRPSSAQPQTPGLSVAGSSQAHPAHGPGSASPHDQSIHGRSNSTSMLKGAAVMDLDHPPFYLQDGNGGGPRLHVDNGSMRNIEERLLSGFPDLEDLGMNINNKDDKAKILEVLGRTEDGRKKAIEIFGRDVWGRKSMDQGPSHDDPLGIGIGGNDGDDNDNRMFLDLVNDDNDVDHTTGEGKDVHNHHNNNPLMADSLENERNEVDMLLDDD</sequence>
<dbReference type="EMBL" id="QVQW01000114">
    <property type="protein sequence ID" value="RKU40216.1"/>
    <property type="molecule type" value="Genomic_DNA"/>
</dbReference>
<feature type="domain" description="ARID" evidence="11">
    <location>
        <begin position="162"/>
        <end position="255"/>
    </location>
</feature>
<keyword evidence="15" id="KW-1185">Reference proteome</keyword>
<dbReference type="InterPro" id="IPR003347">
    <property type="entry name" value="JmjC_dom"/>
</dbReference>
<feature type="compositionally biased region" description="Low complexity" evidence="9">
    <location>
        <begin position="1"/>
        <end position="12"/>
    </location>
</feature>
<dbReference type="InterPro" id="IPR001606">
    <property type="entry name" value="ARID_dom"/>
</dbReference>
<feature type="domain" description="JmjN" evidence="12">
    <location>
        <begin position="97"/>
        <end position="138"/>
    </location>
</feature>
<feature type="compositionally biased region" description="Basic and acidic residues" evidence="9">
    <location>
        <begin position="71"/>
        <end position="94"/>
    </location>
</feature>
<dbReference type="PROSITE" id="PS51011">
    <property type="entry name" value="ARID"/>
    <property type="match status" value="1"/>
</dbReference>
<dbReference type="Pfam" id="PF08429">
    <property type="entry name" value="PLU-1"/>
    <property type="match status" value="1"/>
</dbReference>
<dbReference type="GO" id="GO:0034647">
    <property type="term" value="F:histone H3K4me/H3K4me2/H3K4me3 demethylase activity"/>
    <property type="evidence" value="ECO:0007669"/>
    <property type="project" value="TreeGrafter"/>
</dbReference>
<dbReference type="PANTHER" id="PTHR10694">
    <property type="entry name" value="LYSINE-SPECIFIC DEMETHYLASE"/>
    <property type="match status" value="1"/>
</dbReference>
<organism evidence="14 15">
    <name type="scientific">Coniochaeta pulveracea</name>
    <dbReference type="NCBI Taxonomy" id="177199"/>
    <lineage>
        <taxon>Eukaryota</taxon>
        <taxon>Fungi</taxon>
        <taxon>Dikarya</taxon>
        <taxon>Ascomycota</taxon>
        <taxon>Pezizomycotina</taxon>
        <taxon>Sordariomycetes</taxon>
        <taxon>Sordariomycetidae</taxon>
        <taxon>Coniochaetales</taxon>
        <taxon>Coniochaetaceae</taxon>
        <taxon>Coniochaeta</taxon>
    </lineage>
</organism>
<feature type="compositionally biased region" description="Polar residues" evidence="9">
    <location>
        <begin position="35"/>
        <end position="63"/>
    </location>
</feature>
<feature type="region of interest" description="Disordered" evidence="9">
    <location>
        <begin position="267"/>
        <end position="299"/>
    </location>
</feature>
<dbReference type="FunFam" id="3.30.40.10:FF:000322">
    <property type="entry name" value="PHD transcription factor (Rum1)"/>
    <property type="match status" value="1"/>
</dbReference>
<evidence type="ECO:0000259" key="12">
    <source>
        <dbReference type="PROSITE" id="PS51183"/>
    </source>
</evidence>
<feature type="region of interest" description="Disordered" evidence="9">
    <location>
        <begin position="1518"/>
        <end position="1539"/>
    </location>
</feature>
<dbReference type="SMART" id="SM00249">
    <property type="entry name" value="PHD"/>
    <property type="match status" value="2"/>
</dbReference>
<dbReference type="Pfam" id="PF02373">
    <property type="entry name" value="JmjC"/>
    <property type="match status" value="1"/>
</dbReference>
<keyword evidence="5" id="KW-0862">Zinc</keyword>
<feature type="compositionally biased region" description="Basic and acidic residues" evidence="9">
    <location>
        <begin position="414"/>
        <end position="431"/>
    </location>
</feature>
<dbReference type="STRING" id="177199.A0A420XX48"/>
<dbReference type="SUPFAM" id="SSF57903">
    <property type="entry name" value="FYVE/PHD zinc finger"/>
    <property type="match status" value="2"/>
</dbReference>
<dbReference type="Gene3D" id="2.60.120.650">
    <property type="entry name" value="Cupin"/>
    <property type="match status" value="1"/>
</dbReference>
<dbReference type="InterPro" id="IPR013083">
    <property type="entry name" value="Znf_RING/FYVE/PHD"/>
</dbReference>
<feature type="region of interest" description="Disordered" evidence="9">
    <location>
        <begin position="1"/>
        <end position="94"/>
    </location>
</feature>
<dbReference type="CDD" id="cd15518">
    <property type="entry name" value="PHD_Ecm5p_Lid2p_like"/>
    <property type="match status" value="1"/>
</dbReference>
<evidence type="ECO:0000256" key="3">
    <source>
        <dbReference type="ARBA" id="ARBA00022737"/>
    </source>
</evidence>
<keyword evidence="6" id="KW-0408">Iron</keyword>
<feature type="compositionally biased region" description="Low complexity" evidence="9">
    <location>
        <begin position="1547"/>
        <end position="1559"/>
    </location>
</feature>
<keyword evidence="2" id="KW-0479">Metal-binding</keyword>
<dbReference type="PANTHER" id="PTHR10694:SF33">
    <property type="entry name" value="LYSINE-SPECIFIC DEMETHYLASE 5"/>
    <property type="match status" value="1"/>
</dbReference>
<dbReference type="Proteomes" id="UP000275385">
    <property type="component" value="Unassembled WGS sequence"/>
</dbReference>
<keyword evidence="3" id="KW-0677">Repeat</keyword>
<dbReference type="InterPro" id="IPR019787">
    <property type="entry name" value="Znf_PHD-finger"/>
</dbReference>
<dbReference type="Pfam" id="PF02375">
    <property type="entry name" value="JmjN"/>
    <property type="match status" value="1"/>
</dbReference>
<dbReference type="Pfam" id="PF00628">
    <property type="entry name" value="PHD"/>
    <property type="match status" value="2"/>
</dbReference>
<dbReference type="GO" id="GO:0003677">
    <property type="term" value="F:DNA binding"/>
    <property type="evidence" value="ECO:0007669"/>
    <property type="project" value="InterPro"/>
</dbReference>
<evidence type="ECO:0000313" key="15">
    <source>
        <dbReference type="Proteomes" id="UP000275385"/>
    </source>
</evidence>
<evidence type="ECO:0000259" key="10">
    <source>
        <dbReference type="PROSITE" id="PS50016"/>
    </source>
</evidence>
<feature type="region of interest" description="Disordered" evidence="9">
    <location>
        <begin position="367"/>
        <end position="469"/>
    </location>
</feature>
<feature type="compositionally biased region" description="Polar residues" evidence="9">
    <location>
        <begin position="1575"/>
        <end position="1596"/>
    </location>
</feature>
<dbReference type="FunFam" id="2.60.120.650:FF:000014">
    <property type="entry name" value="PHD transcription factor (Rum1)"/>
    <property type="match status" value="1"/>
</dbReference>
<feature type="region of interest" description="Disordered" evidence="9">
    <location>
        <begin position="312"/>
        <end position="340"/>
    </location>
</feature>
<dbReference type="Pfam" id="PF01388">
    <property type="entry name" value="ARID"/>
    <property type="match status" value="1"/>
</dbReference>
<dbReference type="GO" id="GO:0000785">
    <property type="term" value="C:chromatin"/>
    <property type="evidence" value="ECO:0007669"/>
    <property type="project" value="TreeGrafter"/>
</dbReference>
<evidence type="ECO:0000313" key="14">
    <source>
        <dbReference type="EMBL" id="RKU40216.1"/>
    </source>
</evidence>
<evidence type="ECO:0000256" key="9">
    <source>
        <dbReference type="SAM" id="MobiDB-lite"/>
    </source>
</evidence>
<proteinExistence type="predicted"/>